<feature type="transmembrane region" description="Helical" evidence="7">
    <location>
        <begin position="142"/>
        <end position="164"/>
    </location>
</feature>
<dbReference type="EMBL" id="QZBN01000020">
    <property type="protein sequence ID" value="THZ53336.1"/>
    <property type="molecule type" value="Genomic_DNA"/>
</dbReference>
<dbReference type="EMBL" id="QZBZ01000019">
    <property type="protein sequence ID" value="TIA41540.1"/>
    <property type="molecule type" value="Genomic_DNA"/>
</dbReference>
<evidence type="ECO:0000256" key="2">
    <source>
        <dbReference type="ARBA" id="ARBA00022692"/>
    </source>
</evidence>
<evidence type="ECO:0000313" key="10">
    <source>
        <dbReference type="EMBL" id="THZ53336.1"/>
    </source>
</evidence>
<evidence type="ECO:0000256" key="7">
    <source>
        <dbReference type="SAM" id="Phobius"/>
    </source>
</evidence>
<feature type="transmembrane region" description="Helical" evidence="7">
    <location>
        <begin position="220"/>
        <end position="240"/>
    </location>
</feature>
<evidence type="ECO:0000256" key="1">
    <source>
        <dbReference type="ARBA" id="ARBA00004141"/>
    </source>
</evidence>
<evidence type="ECO:0000256" key="6">
    <source>
        <dbReference type="SAM" id="MobiDB-lite"/>
    </source>
</evidence>
<dbReference type="EMBL" id="QZAT01000023">
    <property type="protein sequence ID" value="THX31379.1"/>
    <property type="molecule type" value="Genomic_DNA"/>
</dbReference>
<feature type="transmembrane region" description="Helical" evidence="7">
    <location>
        <begin position="107"/>
        <end position="130"/>
    </location>
</feature>
<dbReference type="Proteomes" id="UP000308724">
    <property type="component" value="Unassembled WGS sequence"/>
</dbReference>
<feature type="region of interest" description="Disordered" evidence="6">
    <location>
        <begin position="392"/>
        <end position="419"/>
    </location>
</feature>
<feature type="region of interest" description="Disordered" evidence="6">
    <location>
        <begin position="350"/>
        <end position="370"/>
    </location>
</feature>
<dbReference type="Pfam" id="PF20684">
    <property type="entry name" value="Fung_rhodopsin"/>
    <property type="match status" value="1"/>
</dbReference>
<comment type="subcellular location">
    <subcellularLocation>
        <location evidence="1">Membrane</location>
        <topology evidence="1">Multi-pass membrane protein</topology>
    </subcellularLocation>
</comment>
<comment type="caution">
    <text evidence="10">The sequence shown here is derived from an EMBL/GenBank/DDBJ whole genome shotgun (WGS) entry which is preliminary data.</text>
</comment>
<keyword evidence="2 7" id="KW-0812">Transmembrane</keyword>
<feature type="transmembrane region" description="Helical" evidence="7">
    <location>
        <begin position="16"/>
        <end position="36"/>
    </location>
</feature>
<dbReference type="GO" id="GO:0016020">
    <property type="term" value="C:membrane"/>
    <property type="evidence" value="ECO:0007669"/>
    <property type="project" value="UniProtKB-SubCell"/>
</dbReference>
<feature type="domain" description="Rhodopsin" evidence="8">
    <location>
        <begin position="32"/>
        <end position="285"/>
    </location>
</feature>
<evidence type="ECO:0000256" key="4">
    <source>
        <dbReference type="ARBA" id="ARBA00023136"/>
    </source>
</evidence>
<evidence type="ECO:0000313" key="9">
    <source>
        <dbReference type="EMBL" id="THX31379.1"/>
    </source>
</evidence>
<dbReference type="Proteomes" id="UP000310121">
    <property type="component" value="Unassembled WGS sequence"/>
</dbReference>
<dbReference type="InterPro" id="IPR049326">
    <property type="entry name" value="Rhodopsin_dom_fungi"/>
</dbReference>
<name>A0A4S9GP49_AURPU</name>
<evidence type="ECO:0000259" key="8">
    <source>
        <dbReference type="Pfam" id="PF20684"/>
    </source>
</evidence>
<dbReference type="PANTHER" id="PTHR33048:SF132">
    <property type="entry name" value="MEMBRANE PROTEIN, PUTATIVE (AFU_ORTHOLOGUE AFUA_6G07820)-RELATED"/>
    <property type="match status" value="1"/>
</dbReference>
<gene>
    <name evidence="11" type="ORF">D6C78_01730</name>
    <name evidence="10" type="ORF">D6C90_00616</name>
    <name evidence="9" type="ORF">D6D12_02883</name>
</gene>
<keyword evidence="3 7" id="KW-1133">Transmembrane helix</keyword>
<comment type="similarity">
    <text evidence="5">Belongs to the SAT4 family.</text>
</comment>
<dbReference type="AlphaFoldDB" id="A0A4S9GP49"/>
<proteinExistence type="inferred from homology"/>
<feature type="transmembrane region" description="Helical" evidence="7">
    <location>
        <begin position="260"/>
        <end position="279"/>
    </location>
</feature>
<evidence type="ECO:0000313" key="13">
    <source>
        <dbReference type="Proteomes" id="UP000310121"/>
    </source>
</evidence>
<dbReference type="Proteomes" id="UP000310374">
    <property type="component" value="Unassembled WGS sequence"/>
</dbReference>
<keyword evidence="4 7" id="KW-0472">Membrane</keyword>
<evidence type="ECO:0000256" key="5">
    <source>
        <dbReference type="ARBA" id="ARBA00038359"/>
    </source>
</evidence>
<dbReference type="PANTHER" id="PTHR33048">
    <property type="entry name" value="PTH11-LIKE INTEGRAL MEMBRANE PROTEIN (AFU_ORTHOLOGUE AFUA_5G11245)"/>
    <property type="match status" value="1"/>
</dbReference>
<organism evidence="10 13">
    <name type="scientific">Aureobasidium pullulans</name>
    <name type="common">Black yeast</name>
    <name type="synonym">Pullularia pullulans</name>
    <dbReference type="NCBI Taxonomy" id="5580"/>
    <lineage>
        <taxon>Eukaryota</taxon>
        <taxon>Fungi</taxon>
        <taxon>Dikarya</taxon>
        <taxon>Ascomycota</taxon>
        <taxon>Pezizomycotina</taxon>
        <taxon>Dothideomycetes</taxon>
        <taxon>Dothideomycetidae</taxon>
        <taxon>Dothideales</taxon>
        <taxon>Saccotheciaceae</taxon>
        <taxon>Aureobasidium</taxon>
    </lineage>
</organism>
<evidence type="ECO:0000313" key="11">
    <source>
        <dbReference type="EMBL" id="TIA41540.1"/>
    </source>
</evidence>
<evidence type="ECO:0000313" key="12">
    <source>
        <dbReference type="Proteomes" id="UP000308724"/>
    </source>
</evidence>
<feature type="transmembrane region" description="Helical" evidence="7">
    <location>
        <begin position="184"/>
        <end position="208"/>
    </location>
</feature>
<sequence length="419" mass="45998">MATDHADHGSRGSTGVIVAAVSTSIAFVALSLRLMTRAFIVRNVGPEDYVVLVAFALSVALTALICVEVQHGQGRHYSTVSPEELEQLNKVSLPERFPGSLLTYPKAFWASVPVYQASLTLTKISILLQYRRVFVGTGIQRFILGSIGVIIIYGLWSVLSTAFMCSPVSYFWDRSISGHCLSRLGVWFSNSALNIITDIVICVMPFPVLNKLHLPRKQKYALMAVFGLGLFVCLTSILRLKSLYDISVSDDITWDNTPAAYWSSLEVNFAVIAACLPTLRKTISRFFPRFFSSYSNSDSNHRYLPSRKTKTKSRADTNGFSKFAITSHAAQTDWVQGLTSQNVTAKGLSSEMDDLKKKPSLSTCNSDDGHTVVGAEPEDGRIRVMTTIVTHELTPSPSELDVSVGPSSTASSPKERHLV</sequence>
<reference evidence="12 13" key="1">
    <citation type="submission" date="2018-10" db="EMBL/GenBank/DDBJ databases">
        <title>Fifty Aureobasidium pullulans genomes reveal a recombining polyextremotolerant generalist.</title>
        <authorList>
            <person name="Gostincar C."/>
            <person name="Turk M."/>
            <person name="Zajc J."/>
            <person name="Gunde-Cimerman N."/>
        </authorList>
    </citation>
    <scope>NUCLEOTIDE SEQUENCE [LARGE SCALE GENOMIC DNA]</scope>
    <source>
        <strain evidence="9 14">EXF-10081</strain>
        <strain evidence="11 12">EXF-1645</strain>
        <strain evidence="10 13">EXF-3844</strain>
    </source>
</reference>
<protein>
    <recommendedName>
        <fullName evidence="8">Rhodopsin domain-containing protein</fullName>
    </recommendedName>
</protein>
<evidence type="ECO:0000313" key="14">
    <source>
        <dbReference type="Proteomes" id="UP000310374"/>
    </source>
</evidence>
<dbReference type="InterPro" id="IPR052337">
    <property type="entry name" value="SAT4-like"/>
</dbReference>
<feature type="transmembrane region" description="Helical" evidence="7">
    <location>
        <begin position="48"/>
        <end position="70"/>
    </location>
</feature>
<accession>A0A4S9GP49</accession>
<evidence type="ECO:0000256" key="3">
    <source>
        <dbReference type="ARBA" id="ARBA00022989"/>
    </source>
</evidence>